<dbReference type="PANTHER" id="PTHR11748:SF111">
    <property type="entry name" value="D-LACTATE DEHYDROGENASE, MITOCHONDRIAL-RELATED"/>
    <property type="match status" value="1"/>
</dbReference>
<comment type="cofactor">
    <cofactor evidence="1">
        <name>FAD</name>
        <dbReference type="ChEBI" id="CHEBI:57692"/>
    </cofactor>
</comment>
<accession>A0ABP7JTX2</accession>
<dbReference type="InterPro" id="IPR016164">
    <property type="entry name" value="FAD-linked_Oxase-like_C"/>
</dbReference>
<evidence type="ECO:0000256" key="6">
    <source>
        <dbReference type="ARBA" id="ARBA00023002"/>
    </source>
</evidence>
<dbReference type="PANTHER" id="PTHR11748">
    <property type="entry name" value="D-LACTATE DEHYDROGENASE"/>
    <property type="match status" value="1"/>
</dbReference>
<dbReference type="InterPro" id="IPR016166">
    <property type="entry name" value="FAD-bd_PCMH"/>
</dbReference>
<protein>
    <recommendedName>
        <fullName evidence="7">D-lactate dehydrogenase (cytochrome)</fullName>
        <ecNumber evidence="7">1.1.2.4</ecNumber>
    </recommendedName>
</protein>
<comment type="similarity">
    <text evidence="2">Belongs to the FAD-binding oxidoreductase/transferase type 4 family.</text>
</comment>
<evidence type="ECO:0000256" key="3">
    <source>
        <dbReference type="ARBA" id="ARBA00022630"/>
    </source>
</evidence>
<evidence type="ECO:0000256" key="2">
    <source>
        <dbReference type="ARBA" id="ARBA00008000"/>
    </source>
</evidence>
<dbReference type="InterPro" id="IPR004113">
    <property type="entry name" value="FAD-bd_oxidored_4_C"/>
</dbReference>
<evidence type="ECO:0000256" key="7">
    <source>
        <dbReference type="ARBA" id="ARBA00038897"/>
    </source>
</evidence>
<dbReference type="InterPro" id="IPR036318">
    <property type="entry name" value="FAD-bd_PCMH-like_sf"/>
</dbReference>
<dbReference type="EMBL" id="BAABDF010000001">
    <property type="protein sequence ID" value="GAA3854638.1"/>
    <property type="molecule type" value="Genomic_DNA"/>
</dbReference>
<dbReference type="Gene3D" id="3.30.465.10">
    <property type="match status" value="1"/>
</dbReference>
<dbReference type="SUPFAM" id="SSF55103">
    <property type="entry name" value="FAD-linked oxidases, C-terminal domain"/>
    <property type="match status" value="1"/>
</dbReference>
<dbReference type="Gene3D" id="1.10.45.10">
    <property type="entry name" value="Vanillyl-alcohol Oxidase, Chain A, domain 4"/>
    <property type="match status" value="1"/>
</dbReference>
<keyword evidence="10" id="KW-1185">Reference proteome</keyword>
<reference evidence="10" key="1">
    <citation type="journal article" date="2019" name="Int. J. Syst. Evol. Microbiol.">
        <title>The Global Catalogue of Microorganisms (GCM) 10K type strain sequencing project: providing services to taxonomists for standard genome sequencing and annotation.</title>
        <authorList>
            <consortium name="The Broad Institute Genomics Platform"/>
            <consortium name="The Broad Institute Genome Sequencing Center for Infectious Disease"/>
            <person name="Wu L."/>
            <person name="Ma J."/>
        </authorList>
    </citation>
    <scope>NUCLEOTIDE SEQUENCE [LARGE SCALE GENOMIC DNA]</scope>
    <source>
        <strain evidence="10">JCM 17190</strain>
    </source>
</reference>
<comment type="caution">
    <text evidence="9">The sequence shown here is derived from an EMBL/GenBank/DDBJ whole genome shotgun (WGS) entry which is preliminary data.</text>
</comment>
<dbReference type="PROSITE" id="PS51387">
    <property type="entry name" value="FAD_PCMH"/>
    <property type="match status" value="1"/>
</dbReference>
<evidence type="ECO:0000259" key="8">
    <source>
        <dbReference type="PROSITE" id="PS51387"/>
    </source>
</evidence>
<keyword evidence="4" id="KW-0274">FAD</keyword>
<evidence type="ECO:0000256" key="4">
    <source>
        <dbReference type="ARBA" id="ARBA00022827"/>
    </source>
</evidence>
<dbReference type="Pfam" id="PF02913">
    <property type="entry name" value="FAD-oxidase_C"/>
    <property type="match status" value="1"/>
</dbReference>
<dbReference type="InterPro" id="IPR006094">
    <property type="entry name" value="Oxid_FAD_bind_N"/>
</dbReference>
<keyword evidence="3" id="KW-0285">Flavoprotein</keyword>
<dbReference type="InterPro" id="IPR016171">
    <property type="entry name" value="Vanillyl_alc_oxidase_C-sub2"/>
</dbReference>
<dbReference type="EC" id="1.1.2.4" evidence="7"/>
<proteinExistence type="inferred from homology"/>
<gene>
    <name evidence="9" type="ORF">GCM10022404_02440</name>
</gene>
<name>A0ABP7JTX2_9RHOB</name>
<dbReference type="InterPro" id="IPR016169">
    <property type="entry name" value="FAD-bd_PCMH_sub2"/>
</dbReference>
<keyword evidence="6" id="KW-0560">Oxidoreductase</keyword>
<dbReference type="Proteomes" id="UP001399917">
    <property type="component" value="Unassembled WGS sequence"/>
</dbReference>
<evidence type="ECO:0000313" key="9">
    <source>
        <dbReference type="EMBL" id="GAA3854638.1"/>
    </source>
</evidence>
<dbReference type="Gene3D" id="3.30.70.2740">
    <property type="match status" value="1"/>
</dbReference>
<feature type="domain" description="FAD-binding PCMH-type" evidence="8">
    <location>
        <begin position="35"/>
        <end position="213"/>
    </location>
</feature>
<evidence type="ECO:0000256" key="1">
    <source>
        <dbReference type="ARBA" id="ARBA00001974"/>
    </source>
</evidence>
<sequence length="459" mass="48201">MINDTLFAEISSVLKGRLTRSKSELDLHGRSETWFAPAPPNAVAYPETTQEVAAMVKLCHAHDIPVIGYGAGTSLEGQTSAIRGGITVDFTRMNSVISVNAEDMDAVVGPGVTREQLNIELRATGLMFPVDPGANASIGGMAMTRASGTTAVRYGTMRDNVLGVTAVLADGTVIETGSRARKSSTGYDLTGLLVGSEGTLALVTELRLRLHGQPEAVSAATCAFDDIRTAVAAVIDTIQIGLPIARIEFLDSESVRAVNQYAGADFPTKPHLFVEFHGSQSGVAAQVKTFGEIVSDFGATGFEFATKPEDRTALWAMRHNAFYACLALKKGCTSVVTDICVPISRLADAVEETAADIAASSIAGPILGHVGDGNFHAILLIDPDSQSDLAQAKELSRKMAVRALEMGGTVSGEHGIGMGKTGYMAAEHGAAWDVMGALKDALDPKNLMNPGKLVPPRDS</sequence>
<evidence type="ECO:0000313" key="10">
    <source>
        <dbReference type="Proteomes" id="UP001399917"/>
    </source>
</evidence>
<dbReference type="Pfam" id="PF01565">
    <property type="entry name" value="FAD_binding_4"/>
    <property type="match status" value="1"/>
</dbReference>
<evidence type="ECO:0000256" key="5">
    <source>
        <dbReference type="ARBA" id="ARBA00022946"/>
    </source>
</evidence>
<keyword evidence="5" id="KW-0809">Transit peptide</keyword>
<dbReference type="SUPFAM" id="SSF56176">
    <property type="entry name" value="FAD-binding/transporter-associated domain-like"/>
    <property type="match status" value="1"/>
</dbReference>
<dbReference type="RefSeq" id="WP_344842346.1">
    <property type="nucleotide sequence ID" value="NZ_BAABDF010000001.1"/>
</dbReference>
<organism evidence="9 10">
    <name type="scientific">Celeribacter arenosi</name>
    <dbReference type="NCBI Taxonomy" id="792649"/>
    <lineage>
        <taxon>Bacteria</taxon>
        <taxon>Pseudomonadati</taxon>
        <taxon>Pseudomonadota</taxon>
        <taxon>Alphaproteobacteria</taxon>
        <taxon>Rhodobacterales</taxon>
        <taxon>Roseobacteraceae</taxon>
        <taxon>Celeribacter</taxon>
    </lineage>
</organism>